<protein>
    <submittedName>
        <fullName evidence="3">Uncharacterized protein</fullName>
    </submittedName>
</protein>
<sequence>MTNKTLKNQHNNIYQILEILKKYKVTPFLNDHDSLLSQKEKQEEVVKQHTRELIKRYEREADNNLPSRSAMEDRQRPHEMEIQNLKIGEKRVEQNQNKWGSNNPYYQRIQIQKEEIRRIKAAYEDAISSIQRQLRENISDADSAESSELRDIDDAYKASFTKLLELHHDEISTTFYTQVVYANEKEDIVEKYSYLAEFIHEIDFFAFVGISSIEEITKILNELIQIDELKEIVATYQKLYDENQTKCDTFQKTDALLDKTTLASIKSITPIFKTNEPYLGLQLKEPSKEDVKENISVYSKFVSKNAKLIPATVKSIEDLDTLVESSDSKQLNLMHTIYTEIQDVCDSAKNNAIYNSFKAKKRSAAFKDLINSYFDDANFKTLDECLKNCYFYKEVSKYKHISRYAFARATRTQYFTFIQEAKIVDMDALKKMVRVQKTKNFFKYLAIAASVVLVLGLGFTYFEQDIYDTYNVYKQEKRYAEAAEMQPFYTLTDEIKSQYKNKMPYDIYDKFFTKNIRPLQALALSINMPQSMQKNIIKDLEHEMDTALNSQKVCTDKDIFNKAFTYGSSVDNDSLANTCITYFNELKSDRLDSLSDSIKNTPLWDSLLTTARFQEILDINIKKKSKYNIPSMSIDVLRLEARSQLIKNNIHTPNKEYEKSVSNYIDSIKKWDRRAKKDPNWRATMDKHYTKVLMDAKKVFDRYWDAKKDPSWRATMDKYLAEVVMGVSKAFDTFK</sequence>
<dbReference type="AlphaFoldDB" id="A0A1W1BYN5"/>
<evidence type="ECO:0000256" key="2">
    <source>
        <dbReference type="SAM" id="Phobius"/>
    </source>
</evidence>
<feature type="transmembrane region" description="Helical" evidence="2">
    <location>
        <begin position="441"/>
        <end position="462"/>
    </location>
</feature>
<organism evidence="3">
    <name type="scientific">hydrothermal vent metagenome</name>
    <dbReference type="NCBI Taxonomy" id="652676"/>
    <lineage>
        <taxon>unclassified sequences</taxon>
        <taxon>metagenomes</taxon>
        <taxon>ecological metagenomes</taxon>
    </lineage>
</organism>
<keyword evidence="2" id="KW-1133">Transmembrane helix</keyword>
<keyword evidence="1" id="KW-0175">Coiled coil</keyword>
<evidence type="ECO:0000256" key="1">
    <source>
        <dbReference type="SAM" id="Coils"/>
    </source>
</evidence>
<keyword evidence="2" id="KW-0472">Membrane</keyword>
<keyword evidence="2" id="KW-0812">Transmembrane</keyword>
<gene>
    <name evidence="3" type="ORF">MNB_SM-4-1634</name>
</gene>
<proteinExistence type="predicted"/>
<feature type="coiled-coil region" evidence="1">
    <location>
        <begin position="106"/>
        <end position="133"/>
    </location>
</feature>
<accession>A0A1W1BYN5</accession>
<reference evidence="3" key="1">
    <citation type="submission" date="2016-10" db="EMBL/GenBank/DDBJ databases">
        <authorList>
            <person name="de Groot N.N."/>
        </authorList>
    </citation>
    <scope>NUCLEOTIDE SEQUENCE</scope>
</reference>
<dbReference type="EMBL" id="FPHF01000045">
    <property type="protein sequence ID" value="SFV58597.1"/>
    <property type="molecule type" value="Genomic_DNA"/>
</dbReference>
<name>A0A1W1BYN5_9ZZZZ</name>
<evidence type="ECO:0000313" key="3">
    <source>
        <dbReference type="EMBL" id="SFV58597.1"/>
    </source>
</evidence>